<evidence type="ECO:0000256" key="1">
    <source>
        <dbReference type="SAM" id="MobiDB-lite"/>
    </source>
</evidence>
<evidence type="ECO:0000313" key="2">
    <source>
        <dbReference type="EMBL" id="KAK0153358.1"/>
    </source>
</evidence>
<name>A0AA47N6H9_MERPO</name>
<dbReference type="AlphaFoldDB" id="A0AA47N6H9"/>
<sequence length="104" mass="11509">MAQSMRRSNTLGAMDHKLQRDKSRTGYFGNVKNRLGSKLPSSGSQPQDLSQSPLEVDRRARCAPAEARDGGPHPHHAAAAAGRPLHHVHHIRNPKLRQYYLQGA</sequence>
<accession>A0AA47N6H9</accession>
<gene>
    <name evidence="2" type="ORF">N1851_004950</name>
</gene>
<dbReference type="Proteomes" id="UP001174136">
    <property type="component" value="Unassembled WGS sequence"/>
</dbReference>
<comment type="caution">
    <text evidence="2">The sequence shown here is derived from an EMBL/GenBank/DDBJ whole genome shotgun (WGS) entry which is preliminary data.</text>
</comment>
<feature type="compositionally biased region" description="Polar residues" evidence="1">
    <location>
        <begin position="39"/>
        <end position="53"/>
    </location>
</feature>
<organism evidence="2 3">
    <name type="scientific">Merluccius polli</name>
    <name type="common">Benguela hake</name>
    <name type="synonym">Merluccius cadenati</name>
    <dbReference type="NCBI Taxonomy" id="89951"/>
    <lineage>
        <taxon>Eukaryota</taxon>
        <taxon>Metazoa</taxon>
        <taxon>Chordata</taxon>
        <taxon>Craniata</taxon>
        <taxon>Vertebrata</taxon>
        <taxon>Euteleostomi</taxon>
        <taxon>Actinopterygii</taxon>
        <taxon>Neopterygii</taxon>
        <taxon>Teleostei</taxon>
        <taxon>Neoteleostei</taxon>
        <taxon>Acanthomorphata</taxon>
        <taxon>Zeiogadaria</taxon>
        <taxon>Gadariae</taxon>
        <taxon>Gadiformes</taxon>
        <taxon>Gadoidei</taxon>
        <taxon>Merlucciidae</taxon>
        <taxon>Merluccius</taxon>
    </lineage>
</organism>
<proteinExistence type="predicted"/>
<keyword evidence="3" id="KW-1185">Reference proteome</keyword>
<protein>
    <submittedName>
        <fullName evidence="2">Uncharacterized protein</fullName>
    </submittedName>
</protein>
<dbReference type="EMBL" id="JAOPHQ010000852">
    <property type="protein sequence ID" value="KAK0153358.1"/>
    <property type="molecule type" value="Genomic_DNA"/>
</dbReference>
<evidence type="ECO:0000313" key="3">
    <source>
        <dbReference type="Proteomes" id="UP001174136"/>
    </source>
</evidence>
<feature type="compositionally biased region" description="Basic and acidic residues" evidence="1">
    <location>
        <begin position="55"/>
        <end position="72"/>
    </location>
</feature>
<feature type="compositionally biased region" description="Basic and acidic residues" evidence="1">
    <location>
        <begin position="14"/>
        <end position="24"/>
    </location>
</feature>
<feature type="region of interest" description="Disordered" evidence="1">
    <location>
        <begin position="1"/>
        <end position="86"/>
    </location>
</feature>
<reference evidence="2" key="1">
    <citation type="journal article" date="2023" name="Front. Mar. Sci.">
        <title>A new Merluccius polli reference genome to investigate the effects of global change in West African waters.</title>
        <authorList>
            <person name="Mateo J.L."/>
            <person name="Blanco-Fernandez C."/>
            <person name="Garcia-Vazquez E."/>
            <person name="Machado-Schiaffino G."/>
        </authorList>
    </citation>
    <scope>NUCLEOTIDE SEQUENCE</scope>
    <source>
        <strain evidence="2">C29</strain>
        <tissue evidence="2">Fin</tissue>
    </source>
</reference>
<feature type="compositionally biased region" description="Polar residues" evidence="1">
    <location>
        <begin position="1"/>
        <end position="11"/>
    </location>
</feature>